<keyword evidence="4" id="KW-0804">Transcription</keyword>
<dbReference type="GO" id="GO:0003677">
    <property type="term" value="F:DNA binding"/>
    <property type="evidence" value="ECO:0007669"/>
    <property type="project" value="UniProtKB-KW"/>
</dbReference>
<dbReference type="PROSITE" id="PS50937">
    <property type="entry name" value="HTH_MERR_2"/>
    <property type="match status" value="2"/>
</dbReference>
<gene>
    <name evidence="6" type="ORF">A6M13_12580</name>
</gene>
<dbReference type="GO" id="GO:0003700">
    <property type="term" value="F:DNA-binding transcription factor activity"/>
    <property type="evidence" value="ECO:0007669"/>
    <property type="project" value="InterPro"/>
</dbReference>
<name>A0A1C0YHY3_9BACL</name>
<dbReference type="STRING" id="33978.A6M13_12580"/>
<evidence type="ECO:0000313" key="6">
    <source>
        <dbReference type="EMBL" id="OCS86786.1"/>
    </source>
</evidence>
<keyword evidence="7" id="KW-1185">Reference proteome</keyword>
<dbReference type="PANTHER" id="PTHR30204:SF69">
    <property type="entry name" value="MERR-FAMILY TRANSCRIPTIONAL REGULATOR"/>
    <property type="match status" value="1"/>
</dbReference>
<keyword evidence="3" id="KW-0238">DNA-binding</keyword>
<dbReference type="Gene3D" id="1.10.1660.10">
    <property type="match status" value="2"/>
</dbReference>
<accession>A0A1C0YHY3</accession>
<dbReference type="SUPFAM" id="SSF46955">
    <property type="entry name" value="Putative DNA-binding domain"/>
    <property type="match status" value="2"/>
</dbReference>
<dbReference type="CDD" id="cd00592">
    <property type="entry name" value="HTH_MerR-like"/>
    <property type="match status" value="1"/>
</dbReference>
<dbReference type="InterPro" id="IPR009061">
    <property type="entry name" value="DNA-bd_dom_put_sf"/>
</dbReference>
<dbReference type="PANTHER" id="PTHR30204">
    <property type="entry name" value="REDOX-CYCLING DRUG-SENSING TRANSCRIPTIONAL ACTIVATOR SOXR"/>
    <property type="match status" value="1"/>
</dbReference>
<dbReference type="OrthoDB" id="122388at2"/>
<dbReference type="RefSeq" id="WP_066544474.1">
    <property type="nucleotide sequence ID" value="NZ_MASJ01000008.1"/>
</dbReference>
<evidence type="ECO:0000256" key="4">
    <source>
        <dbReference type="ARBA" id="ARBA00023163"/>
    </source>
</evidence>
<sequence length="245" mass="29130">MRTHEIAKRANVHPNTVRLYEEWGFISPVPWKPNGYRLYDERHVIQMQIARLAFKEEFIQNNLRKKATELVLLSGQERFAECLQAAYTYDLFLQHEQQFALQAVQMVEQLRIHTPKQQHKTYTHQQAALELDVTEHTLRHWERNGLYTVMRNAQNRRLYTEADMQKLLIIRTLRSAHFSVARILQLFQQLERENKQPILALLGSPAFTDDFYHVTDELFVHLQQARKNIQKIKQLLQVALAQPHQ</sequence>
<dbReference type="Pfam" id="PF13411">
    <property type="entry name" value="MerR_1"/>
    <property type="match status" value="2"/>
</dbReference>
<organism evidence="6 7">
    <name type="scientific">Caryophanon tenue</name>
    <dbReference type="NCBI Taxonomy" id="33978"/>
    <lineage>
        <taxon>Bacteria</taxon>
        <taxon>Bacillati</taxon>
        <taxon>Bacillota</taxon>
        <taxon>Bacilli</taxon>
        <taxon>Bacillales</taxon>
        <taxon>Caryophanaceae</taxon>
        <taxon>Caryophanon</taxon>
    </lineage>
</organism>
<dbReference type="Proteomes" id="UP000093199">
    <property type="component" value="Unassembled WGS sequence"/>
</dbReference>
<feature type="domain" description="HTH merR-type" evidence="5">
    <location>
        <begin position="1"/>
        <end position="58"/>
    </location>
</feature>
<dbReference type="SMART" id="SM00422">
    <property type="entry name" value="HTH_MERR"/>
    <property type="match status" value="2"/>
</dbReference>
<evidence type="ECO:0000259" key="5">
    <source>
        <dbReference type="PROSITE" id="PS50937"/>
    </source>
</evidence>
<evidence type="ECO:0000256" key="3">
    <source>
        <dbReference type="ARBA" id="ARBA00023125"/>
    </source>
</evidence>
<evidence type="ECO:0000313" key="7">
    <source>
        <dbReference type="Proteomes" id="UP000093199"/>
    </source>
</evidence>
<keyword evidence="1" id="KW-0678">Repressor</keyword>
<dbReference type="AlphaFoldDB" id="A0A1C0YHY3"/>
<protein>
    <recommendedName>
        <fullName evidence="5">HTH merR-type domain-containing protein</fullName>
    </recommendedName>
</protein>
<proteinExistence type="predicted"/>
<evidence type="ECO:0000256" key="2">
    <source>
        <dbReference type="ARBA" id="ARBA00023015"/>
    </source>
</evidence>
<dbReference type="InterPro" id="IPR000551">
    <property type="entry name" value="MerR-type_HTH_dom"/>
</dbReference>
<evidence type="ECO:0000256" key="1">
    <source>
        <dbReference type="ARBA" id="ARBA00022491"/>
    </source>
</evidence>
<comment type="caution">
    <text evidence="6">The sequence shown here is derived from an EMBL/GenBank/DDBJ whole genome shotgun (WGS) entry which is preliminary data.</text>
</comment>
<reference evidence="6 7" key="1">
    <citation type="submission" date="2016-07" db="EMBL/GenBank/DDBJ databases">
        <title>Caryophanon tenue genome sequencing.</title>
        <authorList>
            <person name="Verma A."/>
            <person name="Pal Y."/>
            <person name="Krishnamurthi S."/>
        </authorList>
    </citation>
    <scope>NUCLEOTIDE SEQUENCE [LARGE SCALE GENOMIC DNA]</scope>
    <source>
        <strain evidence="6 7">DSM 14152</strain>
    </source>
</reference>
<keyword evidence="2" id="KW-0805">Transcription regulation</keyword>
<dbReference type="EMBL" id="MASJ01000008">
    <property type="protein sequence ID" value="OCS86786.1"/>
    <property type="molecule type" value="Genomic_DNA"/>
</dbReference>
<feature type="domain" description="HTH merR-type" evidence="5">
    <location>
        <begin position="121"/>
        <end position="189"/>
    </location>
</feature>
<dbReference type="InterPro" id="IPR047057">
    <property type="entry name" value="MerR_fam"/>
</dbReference>